<dbReference type="STRING" id="754436.JCM19237_1307"/>
<dbReference type="EMBL" id="BBMN01000004">
    <property type="protein sequence ID" value="GAL04635.1"/>
    <property type="molecule type" value="Genomic_DNA"/>
</dbReference>
<comment type="catalytic activity">
    <reaction evidence="1">
        <text>a 1,2-diacyl-sn-glycero-3-phosphocholine + H2O = a 1,2-diacyl-sn-glycero-3-phosphate + choline + H(+)</text>
        <dbReference type="Rhea" id="RHEA:14445"/>
        <dbReference type="ChEBI" id="CHEBI:15354"/>
        <dbReference type="ChEBI" id="CHEBI:15377"/>
        <dbReference type="ChEBI" id="CHEBI:15378"/>
        <dbReference type="ChEBI" id="CHEBI:57643"/>
        <dbReference type="ChEBI" id="CHEBI:58608"/>
        <dbReference type="EC" id="3.1.4.4"/>
    </reaction>
</comment>
<dbReference type="InterPro" id="IPR025202">
    <property type="entry name" value="PLD-like_dom"/>
</dbReference>
<evidence type="ECO:0000313" key="8">
    <source>
        <dbReference type="EMBL" id="GAL04635.1"/>
    </source>
</evidence>
<dbReference type="PANTHER" id="PTHR43856">
    <property type="entry name" value="CARDIOLIPIN HYDROLASE"/>
    <property type="match status" value="1"/>
</dbReference>
<evidence type="ECO:0000256" key="1">
    <source>
        <dbReference type="ARBA" id="ARBA00000798"/>
    </source>
</evidence>
<evidence type="ECO:0000256" key="6">
    <source>
        <dbReference type="ARBA" id="ARBA00023098"/>
    </source>
</evidence>
<accession>A0A090QNA8</accession>
<dbReference type="SUPFAM" id="SSF56024">
    <property type="entry name" value="Phospholipase D/nuclease"/>
    <property type="match status" value="1"/>
</dbReference>
<evidence type="ECO:0000256" key="2">
    <source>
        <dbReference type="ARBA" id="ARBA00008664"/>
    </source>
</evidence>
<dbReference type="GO" id="GO:0006793">
    <property type="term" value="P:phosphorus metabolic process"/>
    <property type="evidence" value="ECO:0007669"/>
    <property type="project" value="UniProtKB-ARBA"/>
</dbReference>
<dbReference type="Pfam" id="PF13091">
    <property type="entry name" value="PLDc_2"/>
    <property type="match status" value="1"/>
</dbReference>
<protein>
    <recommendedName>
        <fullName evidence="3">phospholipase D</fullName>
        <ecNumber evidence="3">3.1.4.4</ecNumber>
    </recommendedName>
</protein>
<dbReference type="CDD" id="cd09171">
    <property type="entry name" value="PLDc_vPLD6_like"/>
    <property type="match status" value="1"/>
</dbReference>
<feature type="domain" description="PLD phosphodiesterase" evidence="7">
    <location>
        <begin position="170"/>
        <end position="197"/>
    </location>
</feature>
<evidence type="ECO:0000256" key="5">
    <source>
        <dbReference type="ARBA" id="ARBA00022963"/>
    </source>
</evidence>
<dbReference type="PANTHER" id="PTHR43856:SF1">
    <property type="entry name" value="MITOCHONDRIAL CARDIOLIPIN HYDROLASE"/>
    <property type="match status" value="1"/>
</dbReference>
<keyword evidence="6" id="KW-0443">Lipid metabolism</keyword>
<evidence type="ECO:0000259" key="7">
    <source>
        <dbReference type="PROSITE" id="PS50035"/>
    </source>
</evidence>
<evidence type="ECO:0000313" key="9">
    <source>
        <dbReference type="Proteomes" id="UP000029227"/>
    </source>
</evidence>
<name>A0A090QNA8_9GAMM</name>
<reference evidence="8 9" key="1">
    <citation type="journal article" date="2014" name="Genome Announc.">
        <title>Draft Genome Sequences of Two Vibrionaceae Species, Vibrio ponticus C121 and Photobacterium aphoticum C119, Isolated as Coral Reef Microbiota.</title>
        <authorList>
            <person name="Al-saari N."/>
            <person name="Meirelles P.M."/>
            <person name="Mino S."/>
            <person name="Suda W."/>
            <person name="Oshima K."/>
            <person name="Hattori M."/>
            <person name="Ohkuma M."/>
            <person name="Thompson F.L."/>
            <person name="Gomez-Gil B."/>
            <person name="Sawabe T."/>
            <person name="Sawabe T."/>
        </authorList>
    </citation>
    <scope>NUCLEOTIDE SEQUENCE [LARGE SCALE GENOMIC DNA]</scope>
    <source>
        <strain evidence="8 9">JCM 19237</strain>
    </source>
</reference>
<dbReference type="AlphaFoldDB" id="A0A090QNA8"/>
<gene>
    <name evidence="8" type="ORF">JCM19237_1307</name>
</gene>
<dbReference type="GO" id="GO:0004630">
    <property type="term" value="F:phospholipase D activity"/>
    <property type="evidence" value="ECO:0007669"/>
    <property type="project" value="UniProtKB-EC"/>
</dbReference>
<dbReference type="Proteomes" id="UP000029227">
    <property type="component" value="Unassembled WGS sequence"/>
</dbReference>
<organism evidence="8 9">
    <name type="scientific">Photobacterium aphoticum</name>
    <dbReference type="NCBI Taxonomy" id="754436"/>
    <lineage>
        <taxon>Bacteria</taxon>
        <taxon>Pseudomonadati</taxon>
        <taxon>Pseudomonadota</taxon>
        <taxon>Gammaproteobacteria</taxon>
        <taxon>Vibrionales</taxon>
        <taxon>Vibrionaceae</taxon>
        <taxon>Photobacterium</taxon>
    </lineage>
</organism>
<evidence type="ECO:0000256" key="3">
    <source>
        <dbReference type="ARBA" id="ARBA00012027"/>
    </source>
</evidence>
<keyword evidence="5" id="KW-0442">Lipid degradation</keyword>
<dbReference type="Gene3D" id="3.30.870.10">
    <property type="entry name" value="Endonuclease Chain A"/>
    <property type="match status" value="1"/>
</dbReference>
<evidence type="ECO:0000256" key="4">
    <source>
        <dbReference type="ARBA" id="ARBA00022801"/>
    </source>
</evidence>
<dbReference type="EC" id="3.1.4.4" evidence="3"/>
<dbReference type="eggNOG" id="COG1502">
    <property type="taxonomic scope" value="Bacteria"/>
</dbReference>
<dbReference type="PROSITE" id="PS50035">
    <property type="entry name" value="PLD"/>
    <property type="match status" value="1"/>
</dbReference>
<dbReference type="GO" id="GO:0016042">
    <property type="term" value="P:lipid catabolic process"/>
    <property type="evidence" value="ECO:0007669"/>
    <property type="project" value="UniProtKB-KW"/>
</dbReference>
<dbReference type="InterPro" id="IPR001736">
    <property type="entry name" value="PLipase_D/transphosphatidylase"/>
</dbReference>
<dbReference type="GO" id="GO:0016891">
    <property type="term" value="F:RNA endonuclease activity producing 5'-phosphomonoesters, hydrolytic mechanism"/>
    <property type="evidence" value="ECO:0007669"/>
    <property type="project" value="TreeGrafter"/>
</dbReference>
<comment type="similarity">
    <text evidence="2">Belongs to the phospholipase D family.</text>
</comment>
<proteinExistence type="inferred from homology"/>
<sequence length="233" mass="26770">MNKFTLEKTLAASFEDHKLDNNERRELAAQLDAAKVQADDLAFLRNRAFGYVQQHIRDGGEPLVALKWLEHVVKQFDNARPQPTGLLAESWFSPGNDCFDGICHQLQHAAATVDICVFTIADDNLTKVILDTHNRGVKVRIITDNDKVNDRGSDIDFLVRQGIPVKVDQTDYHMHHKFAIFDQARLINGSFNWTRSASRYNEEDLTLTDDKRHIDAFCTHFEGLWRRFPDYQG</sequence>
<comment type="caution">
    <text evidence="8">The sequence shown here is derived from an EMBL/GenBank/DDBJ whole genome shotgun (WGS) entry which is preliminary data.</text>
</comment>
<dbReference type="InterPro" id="IPR051406">
    <property type="entry name" value="PLD_domain"/>
</dbReference>
<keyword evidence="4" id="KW-0378">Hydrolase</keyword>